<protein>
    <submittedName>
        <fullName evidence="6">HMCN2 protein</fullName>
    </submittedName>
</protein>
<sequence>MNPTTQRCADIDECADDSVCDTEKSSCRNTLGGYDCTCNSGYRKNPRTQNCEETQDAEGLSTGTIVGISFGVIIPSVMFIIGLYYCKFCKRDGSVTTVVLATASAPTPTSTLPPTYAGKT</sequence>
<feature type="transmembrane region" description="Helical" evidence="4">
    <location>
        <begin position="65"/>
        <end position="86"/>
    </location>
</feature>
<dbReference type="AlphaFoldDB" id="A0A8J9VJC2"/>
<keyword evidence="4" id="KW-1133">Transmembrane helix</keyword>
<name>A0A8J9VJC2_BRALA</name>
<dbReference type="InterPro" id="IPR000742">
    <property type="entry name" value="EGF"/>
</dbReference>
<keyword evidence="1 3" id="KW-0245">EGF-like domain</keyword>
<dbReference type="InterPro" id="IPR000152">
    <property type="entry name" value="EGF-type_Asp/Asn_hydroxyl_site"/>
</dbReference>
<comment type="caution">
    <text evidence="3">Lacks conserved residue(s) required for the propagation of feature annotation.</text>
</comment>
<dbReference type="CDD" id="cd00054">
    <property type="entry name" value="EGF_CA"/>
    <property type="match status" value="1"/>
</dbReference>
<keyword evidence="4" id="KW-0812">Transmembrane</keyword>
<accession>A0A8J9VJC2</accession>
<dbReference type="EMBL" id="OV696696">
    <property type="protein sequence ID" value="CAH1240469.1"/>
    <property type="molecule type" value="Genomic_DNA"/>
</dbReference>
<proteinExistence type="predicted"/>
<evidence type="ECO:0000313" key="6">
    <source>
        <dbReference type="EMBL" id="CAH1240469.1"/>
    </source>
</evidence>
<dbReference type="PROSITE" id="PS50026">
    <property type="entry name" value="EGF_3"/>
    <property type="match status" value="1"/>
</dbReference>
<evidence type="ECO:0000256" key="3">
    <source>
        <dbReference type="PROSITE-ProRule" id="PRU00076"/>
    </source>
</evidence>
<dbReference type="SUPFAM" id="SSF57196">
    <property type="entry name" value="EGF/Laminin"/>
    <property type="match status" value="1"/>
</dbReference>
<gene>
    <name evidence="6" type="primary">HMCN2</name>
    <name evidence="6" type="ORF">BLAG_LOCUS4425</name>
</gene>
<dbReference type="OrthoDB" id="4062651at2759"/>
<feature type="domain" description="EGF-like" evidence="5">
    <location>
        <begin position="10"/>
        <end position="52"/>
    </location>
</feature>
<evidence type="ECO:0000256" key="4">
    <source>
        <dbReference type="SAM" id="Phobius"/>
    </source>
</evidence>
<dbReference type="InterPro" id="IPR018097">
    <property type="entry name" value="EGF_Ca-bd_CS"/>
</dbReference>
<evidence type="ECO:0000256" key="2">
    <source>
        <dbReference type="ARBA" id="ARBA00023157"/>
    </source>
</evidence>
<dbReference type="Proteomes" id="UP000838412">
    <property type="component" value="Chromosome 11"/>
</dbReference>
<dbReference type="GO" id="GO:0005509">
    <property type="term" value="F:calcium ion binding"/>
    <property type="evidence" value="ECO:0007669"/>
    <property type="project" value="InterPro"/>
</dbReference>
<reference evidence="6" key="1">
    <citation type="submission" date="2022-01" db="EMBL/GenBank/DDBJ databases">
        <authorList>
            <person name="Braso-Vives M."/>
        </authorList>
    </citation>
    <scope>NUCLEOTIDE SEQUENCE</scope>
</reference>
<dbReference type="Pfam" id="PF07645">
    <property type="entry name" value="EGF_CA"/>
    <property type="match status" value="1"/>
</dbReference>
<keyword evidence="7" id="KW-1185">Reference proteome</keyword>
<keyword evidence="4" id="KW-0472">Membrane</keyword>
<dbReference type="PROSITE" id="PS00010">
    <property type="entry name" value="ASX_HYDROXYL"/>
    <property type="match status" value="1"/>
</dbReference>
<dbReference type="Gene3D" id="2.10.25.10">
    <property type="entry name" value="Laminin"/>
    <property type="match status" value="1"/>
</dbReference>
<dbReference type="InterPro" id="IPR049883">
    <property type="entry name" value="NOTCH1_EGF-like"/>
</dbReference>
<dbReference type="PROSITE" id="PS01186">
    <property type="entry name" value="EGF_2"/>
    <property type="match status" value="1"/>
</dbReference>
<evidence type="ECO:0000256" key="1">
    <source>
        <dbReference type="ARBA" id="ARBA00022536"/>
    </source>
</evidence>
<evidence type="ECO:0000313" key="7">
    <source>
        <dbReference type="Proteomes" id="UP000838412"/>
    </source>
</evidence>
<organism evidence="6 7">
    <name type="scientific">Branchiostoma lanceolatum</name>
    <name type="common">Common lancelet</name>
    <name type="synonym">Amphioxus lanceolatum</name>
    <dbReference type="NCBI Taxonomy" id="7740"/>
    <lineage>
        <taxon>Eukaryota</taxon>
        <taxon>Metazoa</taxon>
        <taxon>Chordata</taxon>
        <taxon>Cephalochordata</taxon>
        <taxon>Leptocardii</taxon>
        <taxon>Amphioxiformes</taxon>
        <taxon>Branchiostomatidae</taxon>
        <taxon>Branchiostoma</taxon>
    </lineage>
</organism>
<dbReference type="InterPro" id="IPR001881">
    <property type="entry name" value="EGF-like_Ca-bd_dom"/>
</dbReference>
<dbReference type="PROSITE" id="PS01187">
    <property type="entry name" value="EGF_CA"/>
    <property type="match status" value="1"/>
</dbReference>
<evidence type="ECO:0000259" key="5">
    <source>
        <dbReference type="PROSITE" id="PS50026"/>
    </source>
</evidence>
<dbReference type="SMART" id="SM00179">
    <property type="entry name" value="EGF_CA"/>
    <property type="match status" value="1"/>
</dbReference>
<keyword evidence="2" id="KW-1015">Disulfide bond</keyword>